<keyword evidence="4" id="KW-1185">Reference proteome</keyword>
<dbReference type="PROSITE" id="PS51257">
    <property type="entry name" value="PROKAR_LIPOPROTEIN"/>
    <property type="match status" value="1"/>
</dbReference>
<dbReference type="RefSeq" id="WP_089407894.1">
    <property type="nucleotide sequence ID" value="NZ_FZOU01000002.1"/>
</dbReference>
<protein>
    <recommendedName>
        <fullName evidence="5">Lipoprotein</fullName>
    </recommendedName>
</protein>
<proteinExistence type="predicted"/>
<reference evidence="3 4" key="1">
    <citation type="submission" date="2017-06" db="EMBL/GenBank/DDBJ databases">
        <authorList>
            <person name="Kim H.J."/>
            <person name="Triplett B.A."/>
        </authorList>
    </citation>
    <scope>NUCLEOTIDE SEQUENCE [LARGE SCALE GENOMIC DNA]</scope>
    <source>
        <strain evidence="3 4">DSM 18704</strain>
    </source>
</reference>
<feature type="signal peptide" evidence="2">
    <location>
        <begin position="1"/>
        <end position="22"/>
    </location>
</feature>
<gene>
    <name evidence="3" type="ORF">SAMN05421770_102405</name>
</gene>
<name>A0A239HJB4_9BACT</name>
<dbReference type="AlphaFoldDB" id="A0A239HJB4"/>
<evidence type="ECO:0000313" key="3">
    <source>
        <dbReference type="EMBL" id="SNS80923.1"/>
    </source>
</evidence>
<feature type="region of interest" description="Disordered" evidence="1">
    <location>
        <begin position="74"/>
        <end position="97"/>
    </location>
</feature>
<dbReference type="EMBL" id="FZOU01000002">
    <property type="protein sequence ID" value="SNS80923.1"/>
    <property type="molecule type" value="Genomic_DNA"/>
</dbReference>
<dbReference type="OrthoDB" id="9897653at2"/>
<keyword evidence="2" id="KW-0732">Signal</keyword>
<evidence type="ECO:0000256" key="1">
    <source>
        <dbReference type="SAM" id="MobiDB-lite"/>
    </source>
</evidence>
<sequence>MRTVRYASLALALLMLAGCADKKCLPGDSATTCKALTECFDRGNTAKACRQIEKDQAEYEKNFQKNIAPAYTGAGSALSYDPDKATQKPPAKPQPKQ</sequence>
<dbReference type="Proteomes" id="UP000198356">
    <property type="component" value="Unassembled WGS sequence"/>
</dbReference>
<evidence type="ECO:0000313" key="4">
    <source>
        <dbReference type="Proteomes" id="UP000198356"/>
    </source>
</evidence>
<feature type="chain" id="PRO_5013009158" description="Lipoprotein" evidence="2">
    <location>
        <begin position="23"/>
        <end position="97"/>
    </location>
</feature>
<accession>A0A239HJB4</accession>
<organism evidence="3 4">
    <name type="scientific">Granulicella rosea</name>
    <dbReference type="NCBI Taxonomy" id="474952"/>
    <lineage>
        <taxon>Bacteria</taxon>
        <taxon>Pseudomonadati</taxon>
        <taxon>Acidobacteriota</taxon>
        <taxon>Terriglobia</taxon>
        <taxon>Terriglobales</taxon>
        <taxon>Acidobacteriaceae</taxon>
        <taxon>Granulicella</taxon>
    </lineage>
</organism>
<evidence type="ECO:0008006" key="5">
    <source>
        <dbReference type="Google" id="ProtNLM"/>
    </source>
</evidence>
<evidence type="ECO:0000256" key="2">
    <source>
        <dbReference type="SAM" id="SignalP"/>
    </source>
</evidence>